<reference evidence="1" key="1">
    <citation type="submission" date="2019-11" db="EMBL/GenBank/DDBJ databases">
        <authorList>
            <person name="Feng L."/>
        </authorList>
    </citation>
    <scope>NUCLEOTIDE SEQUENCE</scope>
    <source>
        <strain evidence="1">BovatusLFYP28</strain>
    </source>
</reference>
<evidence type="ECO:0000313" key="1">
    <source>
        <dbReference type="EMBL" id="VYS89578.1"/>
    </source>
</evidence>
<gene>
    <name evidence="1" type="ORF">BOLFYP28_00648</name>
</gene>
<dbReference type="RefSeq" id="WP_171035804.1">
    <property type="nucleotide sequence ID" value="NZ_CACRTD010000012.1"/>
</dbReference>
<dbReference type="EMBL" id="CACRTD010000012">
    <property type="protein sequence ID" value="VYS89578.1"/>
    <property type="molecule type" value="Genomic_DNA"/>
</dbReference>
<accession>A0A6N2SAD4</accession>
<protein>
    <submittedName>
        <fullName evidence="1">Uncharacterized protein</fullName>
    </submittedName>
</protein>
<dbReference type="AlphaFoldDB" id="A0A6N2SAD4"/>
<proteinExistence type="predicted"/>
<organism evidence="1">
    <name type="scientific">Bacteroides ovatus</name>
    <dbReference type="NCBI Taxonomy" id="28116"/>
    <lineage>
        <taxon>Bacteria</taxon>
        <taxon>Pseudomonadati</taxon>
        <taxon>Bacteroidota</taxon>
        <taxon>Bacteroidia</taxon>
        <taxon>Bacteroidales</taxon>
        <taxon>Bacteroidaceae</taxon>
        <taxon>Bacteroides</taxon>
    </lineage>
</organism>
<sequence length="56" mass="6422">MKIIIYEHIPFSSKVKEVVKEFPSSINVLFIKSPGGRGKATNKDYPLILWEFVPTK</sequence>
<name>A0A6N2SAD4_BACOV</name>